<reference evidence="2" key="1">
    <citation type="submission" date="2022-10" db="EMBL/GenBank/DDBJ databases">
        <title>Streptomyces beihaiensis sp. nov., a chitin degrading actinobacterium, isolated from shrimp pond soil.</title>
        <authorList>
            <person name="Xie J."/>
            <person name="Shen N."/>
        </authorList>
    </citation>
    <scope>NUCLEOTIDE SEQUENCE</scope>
    <source>
        <strain evidence="2">GXMU-J5</strain>
    </source>
</reference>
<sequence>MWDIHLTPYAQGLTLRPARLFGDLPQRGGIDRFPTAHHAVPPRTCTVQPRLTADHNLALRTVLSTRPHQPDDLAAEDRPRKRT</sequence>
<evidence type="ECO:0000256" key="1">
    <source>
        <dbReference type="SAM" id="MobiDB-lite"/>
    </source>
</evidence>
<dbReference type="EMBL" id="JAPHNL010000253">
    <property type="protein sequence ID" value="MCX3061980.1"/>
    <property type="molecule type" value="Genomic_DNA"/>
</dbReference>
<feature type="region of interest" description="Disordered" evidence="1">
    <location>
        <begin position="63"/>
        <end position="83"/>
    </location>
</feature>
<dbReference type="RefSeq" id="WP_266601767.1">
    <property type="nucleotide sequence ID" value="NZ_JAPHNL010000253.1"/>
</dbReference>
<feature type="compositionally biased region" description="Basic and acidic residues" evidence="1">
    <location>
        <begin position="68"/>
        <end position="83"/>
    </location>
</feature>
<name>A0ABT3TYW4_9ACTN</name>
<evidence type="ECO:0000313" key="3">
    <source>
        <dbReference type="Proteomes" id="UP001163064"/>
    </source>
</evidence>
<gene>
    <name evidence="2" type="ORF">OFY01_19880</name>
</gene>
<organism evidence="2 3">
    <name type="scientific">Streptomyces beihaiensis</name>
    <dbReference type="NCBI Taxonomy" id="2984495"/>
    <lineage>
        <taxon>Bacteria</taxon>
        <taxon>Bacillati</taxon>
        <taxon>Actinomycetota</taxon>
        <taxon>Actinomycetes</taxon>
        <taxon>Kitasatosporales</taxon>
        <taxon>Streptomycetaceae</taxon>
        <taxon>Streptomyces</taxon>
    </lineage>
</organism>
<evidence type="ECO:0000313" key="2">
    <source>
        <dbReference type="EMBL" id="MCX3061980.1"/>
    </source>
</evidence>
<accession>A0ABT3TYW4</accession>
<protein>
    <submittedName>
        <fullName evidence="2">Uncharacterized protein</fullName>
    </submittedName>
</protein>
<comment type="caution">
    <text evidence="2">The sequence shown here is derived from an EMBL/GenBank/DDBJ whole genome shotgun (WGS) entry which is preliminary data.</text>
</comment>
<dbReference type="Proteomes" id="UP001163064">
    <property type="component" value="Unassembled WGS sequence"/>
</dbReference>
<proteinExistence type="predicted"/>
<keyword evidence="3" id="KW-1185">Reference proteome</keyword>